<dbReference type="Proteomes" id="UP000650511">
    <property type="component" value="Unassembled WGS sequence"/>
</dbReference>
<dbReference type="Pfam" id="PF12802">
    <property type="entry name" value="MarR_2"/>
    <property type="match status" value="1"/>
</dbReference>
<dbReference type="Gene3D" id="1.10.10.10">
    <property type="entry name" value="Winged helix-like DNA-binding domain superfamily/Winged helix DNA-binding domain"/>
    <property type="match status" value="1"/>
</dbReference>
<dbReference type="PANTHER" id="PTHR33164">
    <property type="entry name" value="TRANSCRIPTIONAL REGULATOR, MARR FAMILY"/>
    <property type="match status" value="1"/>
</dbReference>
<evidence type="ECO:0000259" key="1">
    <source>
        <dbReference type="PROSITE" id="PS50995"/>
    </source>
</evidence>
<dbReference type="PANTHER" id="PTHR33164:SF106">
    <property type="entry name" value="TRANSCRIPTIONAL REGULATORY PROTEIN"/>
    <property type="match status" value="1"/>
</dbReference>
<reference evidence="2" key="2">
    <citation type="submission" date="2020-09" db="EMBL/GenBank/DDBJ databases">
        <authorList>
            <person name="Sun Q."/>
            <person name="Zhou Y."/>
        </authorList>
    </citation>
    <scope>NUCLEOTIDE SEQUENCE</scope>
    <source>
        <strain evidence="2">CGMCC 1.14988</strain>
    </source>
</reference>
<dbReference type="InterPro" id="IPR039422">
    <property type="entry name" value="MarR/SlyA-like"/>
</dbReference>
<name>A0A8J3A522_9ACTN</name>
<dbReference type="PROSITE" id="PS50995">
    <property type="entry name" value="HTH_MARR_2"/>
    <property type="match status" value="1"/>
</dbReference>
<keyword evidence="3" id="KW-1185">Reference proteome</keyword>
<proteinExistence type="predicted"/>
<comment type="caution">
    <text evidence="2">The sequence shown here is derived from an EMBL/GenBank/DDBJ whole genome shotgun (WGS) entry which is preliminary data.</text>
</comment>
<evidence type="ECO:0000313" key="3">
    <source>
        <dbReference type="Proteomes" id="UP000650511"/>
    </source>
</evidence>
<dbReference type="InterPro" id="IPR000835">
    <property type="entry name" value="HTH_MarR-typ"/>
</dbReference>
<dbReference type="InterPro" id="IPR036388">
    <property type="entry name" value="WH-like_DNA-bd_sf"/>
</dbReference>
<dbReference type="EMBL" id="BMHA01000001">
    <property type="protein sequence ID" value="GGI03064.1"/>
    <property type="molecule type" value="Genomic_DNA"/>
</dbReference>
<dbReference type="InterPro" id="IPR036390">
    <property type="entry name" value="WH_DNA-bd_sf"/>
</dbReference>
<dbReference type="AlphaFoldDB" id="A0A8J3A522"/>
<accession>A0A8J3A522</accession>
<dbReference type="GO" id="GO:0003700">
    <property type="term" value="F:DNA-binding transcription factor activity"/>
    <property type="evidence" value="ECO:0007669"/>
    <property type="project" value="InterPro"/>
</dbReference>
<gene>
    <name evidence="2" type="ORF">GCM10011354_02490</name>
</gene>
<dbReference type="PRINTS" id="PR00598">
    <property type="entry name" value="HTHMARR"/>
</dbReference>
<dbReference type="OrthoDB" id="3694026at2"/>
<organism evidence="2 3">
    <name type="scientific">Egicoccus halophilus</name>
    <dbReference type="NCBI Taxonomy" id="1670830"/>
    <lineage>
        <taxon>Bacteria</taxon>
        <taxon>Bacillati</taxon>
        <taxon>Actinomycetota</taxon>
        <taxon>Nitriliruptoria</taxon>
        <taxon>Egicoccales</taxon>
        <taxon>Egicoccaceae</taxon>
        <taxon>Egicoccus</taxon>
    </lineage>
</organism>
<feature type="domain" description="HTH marR-type" evidence="1">
    <location>
        <begin position="16"/>
        <end position="149"/>
    </location>
</feature>
<dbReference type="GO" id="GO:0006950">
    <property type="term" value="P:response to stress"/>
    <property type="evidence" value="ECO:0007669"/>
    <property type="project" value="TreeGrafter"/>
</dbReference>
<protein>
    <recommendedName>
        <fullName evidence="1">HTH marR-type domain-containing protein</fullName>
    </recommendedName>
</protein>
<sequence length="160" mass="17380">MGQPLHEADSADAASSTAIVALLHTFGTQMHAIGSRFAAREDLHPTDLQALSLLAQADESLTAGQLADALQLSTGATTRLVDRLERVGHVRRHPDRHDRRRRRIGISPDARATAGSYFGELARRIEAIVEEFSPSEQAVLEAFLLRLVASLETPPEQTAP</sequence>
<dbReference type="SMART" id="SM00347">
    <property type="entry name" value="HTH_MARR"/>
    <property type="match status" value="1"/>
</dbReference>
<dbReference type="RefSeq" id="WP_130648287.1">
    <property type="nucleotide sequence ID" value="NZ_BMHA01000001.1"/>
</dbReference>
<reference evidence="2" key="1">
    <citation type="journal article" date="2014" name="Int. J. Syst. Evol. Microbiol.">
        <title>Complete genome sequence of Corynebacterium casei LMG S-19264T (=DSM 44701T), isolated from a smear-ripened cheese.</title>
        <authorList>
            <consortium name="US DOE Joint Genome Institute (JGI-PGF)"/>
            <person name="Walter F."/>
            <person name="Albersmeier A."/>
            <person name="Kalinowski J."/>
            <person name="Ruckert C."/>
        </authorList>
    </citation>
    <scope>NUCLEOTIDE SEQUENCE</scope>
    <source>
        <strain evidence="2">CGMCC 1.14988</strain>
    </source>
</reference>
<dbReference type="SUPFAM" id="SSF46785">
    <property type="entry name" value="Winged helix' DNA-binding domain"/>
    <property type="match status" value="1"/>
</dbReference>
<evidence type="ECO:0000313" key="2">
    <source>
        <dbReference type="EMBL" id="GGI03064.1"/>
    </source>
</evidence>